<organism evidence="3 4">
    <name type="scientific">Thiorhodococcus minor</name>
    <dbReference type="NCBI Taxonomy" id="57489"/>
    <lineage>
        <taxon>Bacteria</taxon>
        <taxon>Pseudomonadati</taxon>
        <taxon>Pseudomonadota</taxon>
        <taxon>Gammaproteobacteria</taxon>
        <taxon>Chromatiales</taxon>
        <taxon>Chromatiaceae</taxon>
        <taxon>Thiorhodococcus</taxon>
    </lineage>
</organism>
<gene>
    <name evidence="3" type="ORF">G3446_25360</name>
</gene>
<comment type="caution">
    <text evidence="3">The sequence shown here is derived from an EMBL/GenBank/DDBJ whole genome shotgun (WGS) entry which is preliminary data.</text>
</comment>
<keyword evidence="2" id="KW-0812">Transmembrane</keyword>
<dbReference type="EMBL" id="JAAIJQ010000155">
    <property type="protein sequence ID" value="NEV65133.1"/>
    <property type="molecule type" value="Genomic_DNA"/>
</dbReference>
<protein>
    <submittedName>
        <fullName evidence="3">Uncharacterized protein</fullName>
    </submittedName>
</protein>
<dbReference type="AlphaFoldDB" id="A0A6M0K824"/>
<feature type="transmembrane region" description="Helical" evidence="2">
    <location>
        <begin position="127"/>
        <end position="154"/>
    </location>
</feature>
<evidence type="ECO:0000256" key="2">
    <source>
        <dbReference type="SAM" id="Phobius"/>
    </source>
</evidence>
<evidence type="ECO:0000313" key="3">
    <source>
        <dbReference type="EMBL" id="NEV65133.1"/>
    </source>
</evidence>
<keyword evidence="4" id="KW-1185">Reference proteome</keyword>
<feature type="region of interest" description="Disordered" evidence="1">
    <location>
        <begin position="158"/>
        <end position="177"/>
    </location>
</feature>
<name>A0A6M0K824_9GAMM</name>
<evidence type="ECO:0000256" key="1">
    <source>
        <dbReference type="SAM" id="MobiDB-lite"/>
    </source>
</evidence>
<accession>A0A6M0K824</accession>
<feature type="transmembrane region" description="Helical" evidence="2">
    <location>
        <begin position="12"/>
        <end position="33"/>
    </location>
</feature>
<evidence type="ECO:0000313" key="4">
    <source>
        <dbReference type="Proteomes" id="UP000483379"/>
    </source>
</evidence>
<feature type="transmembrane region" description="Helical" evidence="2">
    <location>
        <begin position="39"/>
        <end position="64"/>
    </location>
</feature>
<dbReference type="RefSeq" id="WP_164456461.1">
    <property type="nucleotide sequence ID" value="NZ_JAAIJQ010000155.1"/>
</dbReference>
<proteinExistence type="predicted"/>
<feature type="transmembrane region" description="Helical" evidence="2">
    <location>
        <begin position="85"/>
        <end position="107"/>
    </location>
</feature>
<sequence>MKEFTSYSVRVAGLILIVYTVANLPAHSMAYTIRPEYGIMSYILPSMIPIIIGVLLLKFPFLISSYLHKEAWNKIDLDQVQLTKIFCILIGIVFLFFAISDLIFYMSPALILYFSDNYELSLLTFDYASAIATIIELGFSLVLIGKAGSIATFVASEKQNPSNKANSADAPKARAAD</sequence>
<dbReference type="Proteomes" id="UP000483379">
    <property type="component" value="Unassembled WGS sequence"/>
</dbReference>
<reference evidence="3 4" key="1">
    <citation type="submission" date="2020-02" db="EMBL/GenBank/DDBJ databases">
        <title>Genome sequences of Thiorhodococcus mannitoliphagus and Thiorhodococcus minor, purple sulfur photosynthetic bacteria in the gammaproteobacterial family, Chromatiaceae.</title>
        <authorList>
            <person name="Aviles F.A."/>
            <person name="Meyer T.E."/>
            <person name="Kyndt J.A."/>
        </authorList>
    </citation>
    <scope>NUCLEOTIDE SEQUENCE [LARGE SCALE GENOMIC DNA]</scope>
    <source>
        <strain evidence="3 4">DSM 11518</strain>
    </source>
</reference>
<keyword evidence="2" id="KW-1133">Transmembrane helix</keyword>
<keyword evidence="2" id="KW-0472">Membrane</keyword>